<sequence>MSDNGAVNYGVQQSGGVSQVGNQAVGPGAYAVGGTLSSTPTPTGADLSALLGTLLQVLDRHAAQLTPPARVAAADLRAELDAGRPAEPARVTVLLQRLAEVATPVAPVAVAVTEVLRAVQGG</sequence>
<keyword evidence="2" id="KW-1185">Reference proteome</keyword>
<protein>
    <submittedName>
        <fullName evidence="1">Uncharacterized protein</fullName>
    </submittedName>
</protein>
<evidence type="ECO:0000313" key="1">
    <source>
        <dbReference type="EMBL" id="KXK60768.1"/>
    </source>
</evidence>
<dbReference type="AlphaFoldDB" id="A0A136PQW0"/>
<evidence type="ECO:0000313" key="2">
    <source>
        <dbReference type="Proteomes" id="UP000070620"/>
    </source>
</evidence>
<name>A0A136PQW0_9ACTN</name>
<accession>A0A136PQW0</accession>
<comment type="caution">
    <text evidence="1">The sequence shown here is derived from an EMBL/GenBank/DDBJ whole genome shotgun (WGS) entry which is preliminary data.</text>
</comment>
<dbReference type="RefSeq" id="WP_067367056.1">
    <property type="nucleotide sequence ID" value="NZ_JBIUBN010000009.1"/>
</dbReference>
<organism evidence="1 2">
    <name type="scientific">Micromonospora rosaria</name>
    <dbReference type="NCBI Taxonomy" id="47874"/>
    <lineage>
        <taxon>Bacteria</taxon>
        <taxon>Bacillati</taxon>
        <taxon>Actinomycetota</taxon>
        <taxon>Actinomycetes</taxon>
        <taxon>Micromonosporales</taxon>
        <taxon>Micromonosporaceae</taxon>
        <taxon>Micromonospora</taxon>
    </lineage>
</organism>
<gene>
    <name evidence="1" type="ORF">AWW66_17040</name>
</gene>
<dbReference type="EMBL" id="LRQV01000059">
    <property type="protein sequence ID" value="KXK60768.1"/>
    <property type="molecule type" value="Genomic_DNA"/>
</dbReference>
<dbReference type="Proteomes" id="UP000070620">
    <property type="component" value="Unassembled WGS sequence"/>
</dbReference>
<proteinExistence type="predicted"/>
<reference evidence="1 2" key="1">
    <citation type="submission" date="2016-01" db="EMBL/GenBank/DDBJ databases">
        <title>Whole genome sequence and analysis of Micromonospora rosaria DSM 803, which can produce antibacterial substance rosamicin.</title>
        <authorList>
            <person name="Yang H."/>
            <person name="He X."/>
            <person name="Zhu D."/>
        </authorList>
    </citation>
    <scope>NUCLEOTIDE SEQUENCE [LARGE SCALE GENOMIC DNA]</scope>
    <source>
        <strain evidence="1 2">DSM 803</strain>
    </source>
</reference>